<protein>
    <submittedName>
        <fullName evidence="1">Uncharacterized protein</fullName>
    </submittedName>
</protein>
<comment type="caution">
    <text evidence="1">The sequence shown here is derived from an EMBL/GenBank/DDBJ whole genome shotgun (WGS) entry which is preliminary data.</text>
</comment>
<evidence type="ECO:0000313" key="1">
    <source>
        <dbReference type="EMBL" id="GJM95038.1"/>
    </source>
</evidence>
<reference evidence="1" key="1">
    <citation type="journal article" date="2018" name="DNA Res.">
        <title>Multiple hybrid de novo genome assembly of finger millet, an orphan allotetraploid crop.</title>
        <authorList>
            <person name="Hatakeyama M."/>
            <person name="Aluri S."/>
            <person name="Balachadran M.T."/>
            <person name="Sivarajan S.R."/>
            <person name="Patrignani A."/>
            <person name="Gruter S."/>
            <person name="Poveda L."/>
            <person name="Shimizu-Inatsugi R."/>
            <person name="Baeten J."/>
            <person name="Francoijs K.J."/>
            <person name="Nataraja K.N."/>
            <person name="Reddy Y.A.N."/>
            <person name="Phadnis S."/>
            <person name="Ravikumar R.L."/>
            <person name="Schlapbach R."/>
            <person name="Sreeman S.M."/>
            <person name="Shimizu K.K."/>
        </authorList>
    </citation>
    <scope>NUCLEOTIDE SEQUENCE</scope>
</reference>
<name>A0AAV5CAD2_ELECO</name>
<organism evidence="1 2">
    <name type="scientific">Eleusine coracana subsp. coracana</name>
    <dbReference type="NCBI Taxonomy" id="191504"/>
    <lineage>
        <taxon>Eukaryota</taxon>
        <taxon>Viridiplantae</taxon>
        <taxon>Streptophyta</taxon>
        <taxon>Embryophyta</taxon>
        <taxon>Tracheophyta</taxon>
        <taxon>Spermatophyta</taxon>
        <taxon>Magnoliopsida</taxon>
        <taxon>Liliopsida</taxon>
        <taxon>Poales</taxon>
        <taxon>Poaceae</taxon>
        <taxon>PACMAD clade</taxon>
        <taxon>Chloridoideae</taxon>
        <taxon>Cynodonteae</taxon>
        <taxon>Eleusininae</taxon>
        <taxon>Eleusine</taxon>
    </lineage>
</organism>
<dbReference type="AlphaFoldDB" id="A0AAV5CAD2"/>
<sequence>MNSGIELQCREKLSAVFRDELQRRKLSALMRIADGGRARKEENVAISREKNGEFFTPDDMHKMMYTANVIQADMPKG</sequence>
<gene>
    <name evidence="1" type="primary">ga11732</name>
    <name evidence="1" type="ORF">PR202_ga11732</name>
</gene>
<keyword evidence="2" id="KW-1185">Reference proteome</keyword>
<reference evidence="1" key="2">
    <citation type="submission" date="2021-12" db="EMBL/GenBank/DDBJ databases">
        <title>Resequencing data analysis of finger millet.</title>
        <authorList>
            <person name="Hatakeyama M."/>
            <person name="Aluri S."/>
            <person name="Balachadran M.T."/>
            <person name="Sivarajan S.R."/>
            <person name="Poveda L."/>
            <person name="Shimizu-Inatsugi R."/>
            <person name="Schlapbach R."/>
            <person name="Sreeman S.M."/>
            <person name="Shimizu K.K."/>
        </authorList>
    </citation>
    <scope>NUCLEOTIDE SEQUENCE</scope>
</reference>
<evidence type="ECO:0000313" key="2">
    <source>
        <dbReference type="Proteomes" id="UP001054889"/>
    </source>
</evidence>
<dbReference type="EMBL" id="BQKI01000005">
    <property type="protein sequence ID" value="GJM95038.1"/>
    <property type="molecule type" value="Genomic_DNA"/>
</dbReference>
<dbReference type="Proteomes" id="UP001054889">
    <property type="component" value="Unassembled WGS sequence"/>
</dbReference>
<proteinExistence type="predicted"/>
<accession>A0AAV5CAD2</accession>